<name>A0AAE3ETW7_9FLAO</name>
<dbReference type="PROSITE" id="PS51383">
    <property type="entry name" value="YJEF_C_3"/>
    <property type="match status" value="1"/>
</dbReference>
<comment type="cofactor">
    <cofactor evidence="18 19">
        <name>K(+)</name>
        <dbReference type="ChEBI" id="CHEBI:29103"/>
    </cofactor>
    <text evidence="18 19">Binds 1 potassium ion per subunit.</text>
</comment>
<feature type="domain" description="YjeF C-terminal" evidence="20">
    <location>
        <begin position="227"/>
        <end position="499"/>
    </location>
</feature>
<dbReference type="InterPro" id="IPR030677">
    <property type="entry name" value="Nnr"/>
</dbReference>
<comment type="catalytic activity">
    <reaction evidence="1 18 19">
        <text>(6R)-NADHX = (6S)-NADHX</text>
        <dbReference type="Rhea" id="RHEA:32215"/>
        <dbReference type="ChEBI" id="CHEBI:64074"/>
        <dbReference type="ChEBI" id="CHEBI:64075"/>
        <dbReference type="EC" id="5.1.99.6"/>
    </reaction>
</comment>
<dbReference type="GO" id="GO:0110051">
    <property type="term" value="P:metabolite repair"/>
    <property type="evidence" value="ECO:0007669"/>
    <property type="project" value="TreeGrafter"/>
</dbReference>
<dbReference type="PIRSF" id="PIRSF017184">
    <property type="entry name" value="Nnr"/>
    <property type="match status" value="1"/>
</dbReference>
<dbReference type="PROSITE" id="PS01050">
    <property type="entry name" value="YJEF_C_2"/>
    <property type="match status" value="1"/>
</dbReference>
<feature type="binding site" evidence="18">
    <location>
        <begin position="130"/>
        <end position="136"/>
    </location>
    <ligand>
        <name>(6S)-NADPHX</name>
        <dbReference type="ChEBI" id="CHEBI:64076"/>
    </ligand>
</feature>
<comment type="catalytic activity">
    <reaction evidence="16 17 19">
        <text>(6S)-NADPHX + ADP = AMP + phosphate + NADPH + H(+)</text>
        <dbReference type="Rhea" id="RHEA:32235"/>
        <dbReference type="ChEBI" id="CHEBI:15378"/>
        <dbReference type="ChEBI" id="CHEBI:43474"/>
        <dbReference type="ChEBI" id="CHEBI:57783"/>
        <dbReference type="ChEBI" id="CHEBI:64076"/>
        <dbReference type="ChEBI" id="CHEBI:456215"/>
        <dbReference type="ChEBI" id="CHEBI:456216"/>
        <dbReference type="EC" id="4.2.1.136"/>
    </reaction>
</comment>
<keyword evidence="8 17" id="KW-0521">NADP</keyword>
<dbReference type="NCBIfam" id="TIGR00197">
    <property type="entry name" value="yjeF_nterm"/>
    <property type="match status" value="1"/>
</dbReference>
<dbReference type="AlphaFoldDB" id="A0AAE3ETW7"/>
<feature type="binding site" evidence="18">
    <location>
        <position position="162"/>
    </location>
    <ligand>
        <name>K(+)</name>
        <dbReference type="ChEBI" id="CHEBI:29103"/>
    </ligand>
</feature>
<feature type="binding site" evidence="17">
    <location>
        <position position="323"/>
    </location>
    <ligand>
        <name>(6S)-NADPHX</name>
        <dbReference type="ChEBI" id="CHEBI:64076"/>
    </ligand>
</feature>
<feature type="binding site" evidence="17">
    <location>
        <position position="439"/>
    </location>
    <ligand>
        <name>AMP</name>
        <dbReference type="ChEBI" id="CHEBI:456215"/>
    </ligand>
</feature>
<evidence type="ECO:0000256" key="5">
    <source>
        <dbReference type="ARBA" id="ARBA00022723"/>
    </source>
</evidence>
<keyword evidence="9 18" id="KW-0630">Potassium</keyword>
<dbReference type="NCBIfam" id="TIGR00196">
    <property type="entry name" value="yjeF_cterm"/>
    <property type="match status" value="1"/>
</dbReference>
<evidence type="ECO:0000256" key="10">
    <source>
        <dbReference type="ARBA" id="ARBA00023027"/>
    </source>
</evidence>
<dbReference type="EC" id="4.2.1.136" evidence="19"/>
<dbReference type="Gene3D" id="3.40.50.10260">
    <property type="entry name" value="YjeF N-terminal domain"/>
    <property type="match status" value="1"/>
</dbReference>
<keyword evidence="12 17" id="KW-0456">Lyase</keyword>
<organism evidence="22 23">
    <name type="scientific">Cerina litoralis</name>
    <dbReference type="NCBI Taxonomy" id="2874477"/>
    <lineage>
        <taxon>Bacteria</taxon>
        <taxon>Pseudomonadati</taxon>
        <taxon>Bacteroidota</taxon>
        <taxon>Flavobacteriia</taxon>
        <taxon>Flavobacteriales</taxon>
        <taxon>Flavobacteriaceae</taxon>
        <taxon>Cerina</taxon>
    </lineage>
</organism>
<feature type="binding site" evidence="18">
    <location>
        <begin position="58"/>
        <end position="62"/>
    </location>
    <ligand>
        <name>(6S)-NADPHX</name>
        <dbReference type="ChEBI" id="CHEBI:64076"/>
    </ligand>
</feature>
<dbReference type="EMBL" id="JAIRBC010000002">
    <property type="protein sequence ID" value="MCG2459532.1"/>
    <property type="molecule type" value="Genomic_DNA"/>
</dbReference>
<dbReference type="PANTHER" id="PTHR12592">
    <property type="entry name" value="ATP-DEPENDENT (S)-NAD(P)H-HYDRATE DEHYDRATASE FAMILY MEMBER"/>
    <property type="match status" value="1"/>
</dbReference>
<comment type="catalytic activity">
    <reaction evidence="15 17 19">
        <text>(6S)-NADHX + ADP = AMP + phosphate + NADH + H(+)</text>
        <dbReference type="Rhea" id="RHEA:32223"/>
        <dbReference type="ChEBI" id="CHEBI:15378"/>
        <dbReference type="ChEBI" id="CHEBI:43474"/>
        <dbReference type="ChEBI" id="CHEBI:57945"/>
        <dbReference type="ChEBI" id="CHEBI:64074"/>
        <dbReference type="ChEBI" id="CHEBI:456215"/>
        <dbReference type="ChEBI" id="CHEBI:456216"/>
        <dbReference type="EC" id="4.2.1.136"/>
    </reaction>
</comment>
<evidence type="ECO:0000256" key="16">
    <source>
        <dbReference type="ARBA" id="ARBA00049209"/>
    </source>
</evidence>
<keyword evidence="5 18" id="KW-0479">Metal-binding</keyword>
<dbReference type="InterPro" id="IPR017953">
    <property type="entry name" value="Carbohydrate_kinase_pred_CS"/>
</dbReference>
<feature type="binding site" evidence="18">
    <location>
        <position position="59"/>
    </location>
    <ligand>
        <name>K(+)</name>
        <dbReference type="ChEBI" id="CHEBI:29103"/>
    </ligand>
</feature>
<protein>
    <recommendedName>
        <fullName evidence="19">Bifunctional NAD(P)H-hydrate repair enzyme</fullName>
    </recommendedName>
    <alternativeName>
        <fullName evidence="19">Nicotinamide nucleotide repair protein</fullName>
    </alternativeName>
    <domain>
        <recommendedName>
            <fullName evidence="19">ADP-dependent (S)-NAD(P)H-hydrate dehydratase</fullName>
            <ecNumber evidence="19">4.2.1.136</ecNumber>
        </recommendedName>
        <alternativeName>
            <fullName evidence="19">ADP-dependent NAD(P)HX dehydratase</fullName>
        </alternativeName>
    </domain>
    <domain>
        <recommendedName>
            <fullName evidence="19">NAD(P)H-hydrate epimerase</fullName>
            <ecNumber evidence="19">5.1.99.6</ecNumber>
        </recommendedName>
    </domain>
</protein>
<evidence type="ECO:0000313" key="23">
    <source>
        <dbReference type="Proteomes" id="UP001200642"/>
    </source>
</evidence>
<evidence type="ECO:0000256" key="4">
    <source>
        <dbReference type="ARBA" id="ARBA00009524"/>
    </source>
</evidence>
<dbReference type="Proteomes" id="UP001200642">
    <property type="component" value="Unassembled WGS sequence"/>
</dbReference>
<dbReference type="GO" id="GO:0052856">
    <property type="term" value="F:NAD(P)HX epimerase activity"/>
    <property type="evidence" value="ECO:0007669"/>
    <property type="project" value="UniProtKB-UniRule"/>
</dbReference>
<evidence type="ECO:0000259" key="21">
    <source>
        <dbReference type="PROSITE" id="PS51385"/>
    </source>
</evidence>
<dbReference type="SUPFAM" id="SSF53613">
    <property type="entry name" value="Ribokinase-like"/>
    <property type="match status" value="1"/>
</dbReference>
<evidence type="ECO:0000256" key="8">
    <source>
        <dbReference type="ARBA" id="ARBA00022857"/>
    </source>
</evidence>
<comment type="similarity">
    <text evidence="3 19">In the N-terminal section; belongs to the NnrE/AIBP family.</text>
</comment>
<feature type="binding site" evidence="18">
    <location>
        <position position="159"/>
    </location>
    <ligand>
        <name>(6S)-NADPHX</name>
        <dbReference type="ChEBI" id="CHEBI:64076"/>
    </ligand>
</feature>
<evidence type="ECO:0000256" key="18">
    <source>
        <dbReference type="HAMAP-Rule" id="MF_01966"/>
    </source>
</evidence>
<keyword evidence="6 17" id="KW-0547">Nucleotide-binding</keyword>
<keyword evidence="23" id="KW-1185">Reference proteome</keyword>
<comment type="function">
    <text evidence="14 19">Bifunctional enzyme that catalyzes the epimerization of the S- and R-forms of NAD(P)HX and the dehydration of the S-form of NAD(P)HX at the expense of ADP, which is converted to AMP. This allows the repair of both epimers of NAD(P)HX, a damaged form of NAD(P)H that is a result of enzymatic or heat-dependent hydration.</text>
</comment>
<evidence type="ECO:0000256" key="19">
    <source>
        <dbReference type="PIRNR" id="PIRNR017184"/>
    </source>
</evidence>
<dbReference type="HAMAP" id="MF_01966">
    <property type="entry name" value="NADHX_epimerase"/>
    <property type="match status" value="1"/>
</dbReference>
<dbReference type="GO" id="GO:0005524">
    <property type="term" value="F:ATP binding"/>
    <property type="evidence" value="ECO:0007669"/>
    <property type="project" value="UniProtKB-UniRule"/>
</dbReference>
<evidence type="ECO:0000256" key="17">
    <source>
        <dbReference type="HAMAP-Rule" id="MF_01965"/>
    </source>
</evidence>
<comment type="cofactor">
    <cofactor evidence="17">
        <name>Mg(2+)</name>
        <dbReference type="ChEBI" id="CHEBI:18420"/>
    </cofactor>
</comment>
<evidence type="ECO:0000256" key="15">
    <source>
        <dbReference type="ARBA" id="ARBA00048238"/>
    </source>
</evidence>
<dbReference type="GO" id="GO:0052855">
    <property type="term" value="F:ADP-dependent NAD(P)H-hydrate dehydratase activity"/>
    <property type="evidence" value="ECO:0007669"/>
    <property type="project" value="UniProtKB-UniRule"/>
</dbReference>
<evidence type="ECO:0000256" key="6">
    <source>
        <dbReference type="ARBA" id="ARBA00022741"/>
    </source>
</evidence>
<comment type="function">
    <text evidence="17">Catalyzes the dehydration of the S-form of NAD(P)HX at the expense of ADP, which is converted to AMP. Together with NAD(P)HX epimerase, which catalyzes the epimerization of the S- and R-forms, the enzyme allows the repair of both epimers of NAD(P)HX, a damaged form of NAD(P)H that is a result of enzymatic or heat-dependent hydration.</text>
</comment>
<evidence type="ECO:0000256" key="1">
    <source>
        <dbReference type="ARBA" id="ARBA00000013"/>
    </source>
</evidence>
<evidence type="ECO:0000256" key="11">
    <source>
        <dbReference type="ARBA" id="ARBA00023235"/>
    </source>
</evidence>
<comment type="catalytic activity">
    <reaction evidence="2 18 19">
        <text>(6R)-NADPHX = (6S)-NADPHX</text>
        <dbReference type="Rhea" id="RHEA:32227"/>
        <dbReference type="ChEBI" id="CHEBI:64076"/>
        <dbReference type="ChEBI" id="CHEBI:64077"/>
        <dbReference type="EC" id="5.1.99.6"/>
    </reaction>
</comment>
<evidence type="ECO:0000256" key="7">
    <source>
        <dbReference type="ARBA" id="ARBA00022840"/>
    </source>
</evidence>
<comment type="similarity">
    <text evidence="18">Belongs to the NnrE/AIBP family.</text>
</comment>
<keyword evidence="7 17" id="KW-0067">ATP-binding</keyword>
<evidence type="ECO:0000256" key="2">
    <source>
        <dbReference type="ARBA" id="ARBA00000909"/>
    </source>
</evidence>
<dbReference type="CDD" id="cd01171">
    <property type="entry name" value="YXKO-related"/>
    <property type="match status" value="1"/>
</dbReference>
<feature type="binding site" evidence="18">
    <location>
        <position position="126"/>
    </location>
    <ligand>
        <name>K(+)</name>
        <dbReference type="ChEBI" id="CHEBI:29103"/>
    </ligand>
</feature>
<evidence type="ECO:0000313" key="22">
    <source>
        <dbReference type="EMBL" id="MCG2459532.1"/>
    </source>
</evidence>
<comment type="function">
    <text evidence="18">Catalyzes the epimerization of the S- and R-forms of NAD(P)HX, a damaged form of NAD(P)H that is a result of enzymatic or heat-dependent hydration. This is a prerequisite for the S-specific NAD(P)H-hydrate dehydratase to allow the repair of both epimers of NAD(P)HX.</text>
</comment>
<dbReference type="PROSITE" id="PS51385">
    <property type="entry name" value="YJEF_N"/>
    <property type="match status" value="1"/>
</dbReference>
<evidence type="ECO:0000259" key="20">
    <source>
        <dbReference type="PROSITE" id="PS51383"/>
    </source>
</evidence>
<evidence type="ECO:0000256" key="3">
    <source>
        <dbReference type="ARBA" id="ARBA00006001"/>
    </source>
</evidence>
<dbReference type="Pfam" id="PF01256">
    <property type="entry name" value="Carb_kinase"/>
    <property type="match status" value="1"/>
</dbReference>
<dbReference type="InterPro" id="IPR000631">
    <property type="entry name" value="CARKD"/>
</dbReference>
<dbReference type="InterPro" id="IPR029056">
    <property type="entry name" value="Ribokinase-like"/>
</dbReference>
<dbReference type="InterPro" id="IPR004443">
    <property type="entry name" value="YjeF_N_dom"/>
</dbReference>
<dbReference type="Gene3D" id="3.40.1190.20">
    <property type="match status" value="1"/>
</dbReference>
<reference evidence="22" key="1">
    <citation type="submission" date="2023-02" db="EMBL/GenBank/DDBJ databases">
        <title>Genome of Flavobacteriaceae gen. nov. sp. strain F89.</title>
        <authorList>
            <person name="Wang Y."/>
        </authorList>
    </citation>
    <scope>NUCLEOTIDE SEQUENCE</scope>
    <source>
        <strain evidence="22">F89</strain>
    </source>
</reference>
<comment type="subunit">
    <text evidence="17">Homotetramer.</text>
</comment>
<dbReference type="GO" id="GO:0046872">
    <property type="term" value="F:metal ion binding"/>
    <property type="evidence" value="ECO:0007669"/>
    <property type="project" value="UniProtKB-UniRule"/>
</dbReference>
<feature type="binding site" evidence="17">
    <location>
        <position position="376"/>
    </location>
    <ligand>
        <name>(6S)-NADPHX</name>
        <dbReference type="ChEBI" id="CHEBI:64076"/>
    </ligand>
</feature>
<feature type="binding site" evidence="17">
    <location>
        <begin position="411"/>
        <end position="415"/>
    </location>
    <ligand>
        <name>AMP</name>
        <dbReference type="ChEBI" id="CHEBI:456215"/>
    </ligand>
</feature>
<proteinExistence type="inferred from homology"/>
<accession>A0AAE3ETW7</accession>
<evidence type="ECO:0000256" key="9">
    <source>
        <dbReference type="ARBA" id="ARBA00022958"/>
    </source>
</evidence>
<feature type="binding site" evidence="17">
    <location>
        <position position="262"/>
    </location>
    <ligand>
        <name>(6S)-NADPHX</name>
        <dbReference type="ChEBI" id="CHEBI:64076"/>
    </ligand>
</feature>
<dbReference type="InterPro" id="IPR036652">
    <property type="entry name" value="YjeF_N_dom_sf"/>
</dbReference>
<feature type="binding site" evidence="17">
    <location>
        <position position="440"/>
    </location>
    <ligand>
        <name>(6S)-NADPHX</name>
        <dbReference type="ChEBI" id="CHEBI:64076"/>
    </ligand>
</feature>
<dbReference type="EC" id="5.1.99.6" evidence="19"/>
<dbReference type="Pfam" id="PF03853">
    <property type="entry name" value="YjeF_N"/>
    <property type="match status" value="1"/>
</dbReference>
<sequence>MKIFSASQIYEADNSTIKNQGITSVELMERAANQVFNWMHLRLQDTTVKIHLFCGIGNNGGDGLAVARLLKQHGYNIGVYVVNYSDKRSQDFLINLDRLKDIKVWPDFISDASDLPRITPDDILVDAIFGIGLNRPPASWVVVLLQHMNRSRAFILAIDVPSGLFLDKVPKDGKGIVCANHTLTFQVPKLVFFLPQTGIYSNGWELLDIGLDQEYLSKTETDYELTGKNEVLQWYRPREKFSHKGTYGHALLVGGSFGKIGAVLLASRACLYSGSGLVTAYVPKCGYLPVQTGLPEAMVITDEGEEQIFHIFFDIDPSVIGIGVGMGTENGTVKAFGEFLKNNKRPLVIDADALNILSKNKGMLKDLPAKAVLTPHPKELERLIGIWKDDFDKLEKAKSFSKKFNCVLVIKGANTVVLYNDKGYVNTTGNPGMATGGSGDVLTGIITGLIAQGYDSLQAAIFGVYLHGRAGDIAVEKTGYQALTATGIIDSLGGAFLDLFQVAEGPQVQRSDNDS</sequence>
<gene>
    <name evidence="18" type="primary">nnrE</name>
    <name evidence="17" type="synonym">nnrD</name>
    <name evidence="22" type="ORF">K8352_02085</name>
</gene>
<comment type="similarity">
    <text evidence="4 19">In the C-terminal section; belongs to the NnrD/CARKD family.</text>
</comment>
<keyword evidence="11 18" id="KW-0413">Isomerase</keyword>
<feature type="domain" description="YjeF N-terminal" evidence="21">
    <location>
        <begin position="9"/>
        <end position="217"/>
    </location>
</feature>
<evidence type="ECO:0000256" key="13">
    <source>
        <dbReference type="ARBA" id="ARBA00023268"/>
    </source>
</evidence>
<keyword evidence="13" id="KW-0511">Multifunctional enzyme</keyword>
<comment type="caution">
    <text evidence="22">The sequence shown here is derived from an EMBL/GenBank/DDBJ whole genome shotgun (WGS) entry which is preliminary data.</text>
</comment>
<dbReference type="RefSeq" id="WP_317900675.1">
    <property type="nucleotide sequence ID" value="NZ_JAIRBC010000002.1"/>
</dbReference>
<comment type="caution">
    <text evidence="18">Lacks conserved residue(s) required for the propagation of feature annotation.</text>
</comment>
<keyword evidence="10 17" id="KW-0520">NAD</keyword>
<dbReference type="PANTHER" id="PTHR12592:SF0">
    <property type="entry name" value="ATP-DEPENDENT (S)-NAD(P)H-HYDRATE DEHYDRATASE"/>
    <property type="match status" value="1"/>
</dbReference>
<dbReference type="SUPFAM" id="SSF64153">
    <property type="entry name" value="YjeF N-terminal domain-like"/>
    <property type="match status" value="1"/>
</dbReference>
<dbReference type="HAMAP" id="MF_01965">
    <property type="entry name" value="NADHX_dehydratase"/>
    <property type="match status" value="1"/>
</dbReference>
<evidence type="ECO:0000256" key="12">
    <source>
        <dbReference type="ARBA" id="ARBA00023239"/>
    </source>
</evidence>
<evidence type="ECO:0000256" key="14">
    <source>
        <dbReference type="ARBA" id="ARBA00025153"/>
    </source>
</evidence>
<dbReference type="GO" id="GO:0046496">
    <property type="term" value="P:nicotinamide nucleotide metabolic process"/>
    <property type="evidence" value="ECO:0007669"/>
    <property type="project" value="UniProtKB-UniRule"/>
</dbReference>
<comment type="similarity">
    <text evidence="17">Belongs to the NnrD/CARKD family.</text>
</comment>